<dbReference type="EMBL" id="CABFNS010000856">
    <property type="protein sequence ID" value="VUC33082.1"/>
    <property type="molecule type" value="Genomic_DNA"/>
</dbReference>
<name>A0ABY6US80_BIOOC</name>
<keyword evidence="3" id="KW-1185">Reference proteome</keyword>
<comment type="caution">
    <text evidence="2">The sequence shown here is derived from an EMBL/GenBank/DDBJ whole genome shotgun (WGS) entry which is preliminary data.</text>
</comment>
<dbReference type="Proteomes" id="UP000766486">
    <property type="component" value="Unassembled WGS sequence"/>
</dbReference>
<gene>
    <name evidence="2" type="ORF">CLO192961_LOCUS339617</name>
</gene>
<organism evidence="2 3">
    <name type="scientific">Bionectria ochroleuca</name>
    <name type="common">Gliocladium roseum</name>
    <dbReference type="NCBI Taxonomy" id="29856"/>
    <lineage>
        <taxon>Eukaryota</taxon>
        <taxon>Fungi</taxon>
        <taxon>Dikarya</taxon>
        <taxon>Ascomycota</taxon>
        <taxon>Pezizomycotina</taxon>
        <taxon>Sordariomycetes</taxon>
        <taxon>Hypocreomycetidae</taxon>
        <taxon>Hypocreales</taxon>
        <taxon>Bionectriaceae</taxon>
        <taxon>Clonostachys</taxon>
    </lineage>
</organism>
<protein>
    <recommendedName>
        <fullName evidence="4">F-box domain-containing protein</fullName>
    </recommendedName>
</protein>
<reference evidence="2 3" key="1">
    <citation type="submission" date="2019-06" db="EMBL/GenBank/DDBJ databases">
        <authorList>
            <person name="Broberg M."/>
        </authorList>
    </citation>
    <scope>NUCLEOTIDE SEQUENCE [LARGE SCALE GENOMIC DNA]</scope>
</reference>
<evidence type="ECO:0008006" key="4">
    <source>
        <dbReference type="Google" id="ProtNLM"/>
    </source>
</evidence>
<evidence type="ECO:0000256" key="1">
    <source>
        <dbReference type="SAM" id="MobiDB-lite"/>
    </source>
</evidence>
<proteinExistence type="predicted"/>
<evidence type="ECO:0000313" key="3">
    <source>
        <dbReference type="Proteomes" id="UP000766486"/>
    </source>
</evidence>
<evidence type="ECO:0000313" key="2">
    <source>
        <dbReference type="EMBL" id="VUC33082.1"/>
    </source>
</evidence>
<accession>A0ABY6US80</accession>
<sequence length="551" mass="61975">MDTASYLITIPVEVVQHIIEYTHPSGHWPLAQTCSYLYQNSERVLSLHRNAYQKYRITSDLDPVTIPHLLWSVFSHGTAHIDAWHVREFEVWDPDEDGASEVDLDPHEASEVGSDPGQGPSAGGIHALSQSLPGFDIDYFCEKLLKVPDFFPDEYQHLWGDYVRYELETGREIMTKSFMLAHLPRIRAIRCSKSGRERHPGVELLSECIYWCKSAGTWLPGLETLEKISVSIPPDVLDRRILNTCPDDFAALLCLPNLSEVYFAHLDGDFELSDMAVDLSTNNRQALLDKTSPVRTIILDELENSLSENLIDFLAKMPRALQNLAIRFGANNNYQDCSKKARSLIKALSKHQGKCLQRLCFDSNSPPVGKPLAKGIGLNYIRAFDDLRAVNLDWPAVESKLAASGEEMSRQELLDRLLTFFRSCLPAQMEVLMLNISDTVRGMLNGELARGDRGFGYIDEAVEAAIKSRRYTNLKAVLVKDVQMTLGYIASGNLDFPKAAKAAEERGIYIDLKFEVPPPEGVLDGSSVPILTRSCMVTREFRPQELMPTFY</sequence>
<feature type="region of interest" description="Disordered" evidence="1">
    <location>
        <begin position="97"/>
        <end position="123"/>
    </location>
</feature>